<name>A0A438H6S1_VITVI</name>
<evidence type="ECO:0000313" key="2">
    <source>
        <dbReference type="Proteomes" id="UP000288805"/>
    </source>
</evidence>
<accession>A0A438H6S1</accession>
<gene>
    <name evidence="1" type="ORF">CK203_054128</name>
</gene>
<comment type="caution">
    <text evidence="1">The sequence shown here is derived from an EMBL/GenBank/DDBJ whole genome shotgun (WGS) entry which is preliminary data.</text>
</comment>
<proteinExistence type="predicted"/>
<evidence type="ECO:0000313" key="1">
    <source>
        <dbReference type="EMBL" id="RVW80175.1"/>
    </source>
</evidence>
<dbReference type="Proteomes" id="UP000288805">
    <property type="component" value="Unassembled WGS sequence"/>
</dbReference>
<organism evidence="1 2">
    <name type="scientific">Vitis vinifera</name>
    <name type="common">Grape</name>
    <dbReference type="NCBI Taxonomy" id="29760"/>
    <lineage>
        <taxon>Eukaryota</taxon>
        <taxon>Viridiplantae</taxon>
        <taxon>Streptophyta</taxon>
        <taxon>Embryophyta</taxon>
        <taxon>Tracheophyta</taxon>
        <taxon>Spermatophyta</taxon>
        <taxon>Magnoliopsida</taxon>
        <taxon>eudicotyledons</taxon>
        <taxon>Gunneridae</taxon>
        <taxon>Pentapetalae</taxon>
        <taxon>rosids</taxon>
        <taxon>Vitales</taxon>
        <taxon>Vitaceae</taxon>
        <taxon>Viteae</taxon>
        <taxon>Vitis</taxon>
    </lineage>
</organism>
<dbReference type="EMBL" id="QGNW01000269">
    <property type="protein sequence ID" value="RVW80175.1"/>
    <property type="molecule type" value="Genomic_DNA"/>
</dbReference>
<protein>
    <submittedName>
        <fullName evidence="1">Uncharacterized protein</fullName>
    </submittedName>
</protein>
<dbReference type="AlphaFoldDB" id="A0A438H6S1"/>
<sequence length="63" mass="6636">MAKRLNLKASSHPHTLFTSLKSKQLFSAAGSRVCKSGLEVVAMTMKGCPTSAKPLSSLLTSSI</sequence>
<reference evidence="1 2" key="1">
    <citation type="journal article" date="2018" name="PLoS Genet.">
        <title>Population sequencing reveals clonal diversity and ancestral inbreeding in the grapevine cultivar Chardonnay.</title>
        <authorList>
            <person name="Roach M.J."/>
            <person name="Johnson D.L."/>
            <person name="Bohlmann J."/>
            <person name="van Vuuren H.J."/>
            <person name="Jones S.J."/>
            <person name="Pretorius I.S."/>
            <person name="Schmidt S.A."/>
            <person name="Borneman A.R."/>
        </authorList>
    </citation>
    <scope>NUCLEOTIDE SEQUENCE [LARGE SCALE GENOMIC DNA]</scope>
    <source>
        <strain evidence="2">cv. Chardonnay</strain>
        <tissue evidence="1">Leaf</tissue>
    </source>
</reference>